<evidence type="ECO:0000256" key="7">
    <source>
        <dbReference type="ARBA" id="ARBA00022801"/>
    </source>
</evidence>
<evidence type="ECO:0000256" key="3">
    <source>
        <dbReference type="ARBA" id="ARBA00011245"/>
    </source>
</evidence>
<dbReference type="PANTHER" id="PTHR12439:SF13">
    <property type="entry name" value="URIDYLATE-SPECIFIC ENDORIBONUCLEASE C"/>
    <property type="match status" value="1"/>
</dbReference>
<evidence type="ECO:0000313" key="13">
    <source>
        <dbReference type="Ensembl" id="ENSPKIP00000009812.1"/>
    </source>
</evidence>
<evidence type="ECO:0000256" key="5">
    <source>
        <dbReference type="ARBA" id="ARBA00022723"/>
    </source>
</evidence>
<evidence type="ECO:0000256" key="4">
    <source>
        <dbReference type="ARBA" id="ARBA00022722"/>
    </source>
</evidence>
<dbReference type="InterPro" id="IPR037227">
    <property type="entry name" value="EndoU-like"/>
</dbReference>
<feature type="domain" description="EndoU" evidence="12">
    <location>
        <begin position="30"/>
        <end position="306"/>
    </location>
</feature>
<evidence type="ECO:0000256" key="8">
    <source>
        <dbReference type="ARBA" id="ARBA00022884"/>
    </source>
</evidence>
<dbReference type="GO" id="GO:0004521">
    <property type="term" value="F:RNA endonuclease activity"/>
    <property type="evidence" value="ECO:0007669"/>
    <property type="project" value="UniProtKB-UniRule"/>
</dbReference>
<dbReference type="GO" id="GO:0046872">
    <property type="term" value="F:metal ion binding"/>
    <property type="evidence" value="ECO:0007669"/>
    <property type="project" value="UniProtKB-UniRule"/>
</dbReference>
<dbReference type="PROSITE" id="PS51959">
    <property type="entry name" value="ENDOU"/>
    <property type="match status" value="1"/>
</dbReference>
<evidence type="ECO:0000256" key="1">
    <source>
        <dbReference type="ARBA" id="ARBA00001936"/>
    </source>
</evidence>
<evidence type="ECO:0000256" key="6">
    <source>
        <dbReference type="ARBA" id="ARBA00022759"/>
    </source>
</evidence>
<dbReference type="EC" id="4.6.1.-" evidence="11"/>
<keyword evidence="10" id="KW-0456">Lyase</keyword>
<dbReference type="KEGG" id="pki:111838725"/>
<keyword evidence="4 11" id="KW-0540">Nuclease</keyword>
<evidence type="ECO:0000256" key="10">
    <source>
        <dbReference type="ARBA" id="ARBA00023239"/>
    </source>
</evidence>
<dbReference type="GO" id="GO:0016787">
    <property type="term" value="F:hydrolase activity"/>
    <property type="evidence" value="ECO:0007669"/>
    <property type="project" value="UniProtKB-KW"/>
</dbReference>
<name>A0A3B3QT58_9TELE</name>
<keyword evidence="5 11" id="KW-0479">Metal-binding</keyword>
<reference evidence="13" key="2">
    <citation type="submission" date="2025-09" db="UniProtKB">
        <authorList>
            <consortium name="Ensembl"/>
        </authorList>
    </citation>
    <scope>IDENTIFICATION</scope>
</reference>
<keyword evidence="9 11" id="KW-0464">Manganese</keyword>
<accession>A0A3B3QT58</accession>
<feature type="chain" id="PRO_5026370295" description="Uridylate-specific endoribonuclease" evidence="11">
    <location>
        <begin position="30"/>
        <end position="310"/>
    </location>
</feature>
<evidence type="ECO:0000256" key="2">
    <source>
        <dbReference type="ARBA" id="ARBA00010168"/>
    </source>
</evidence>
<dbReference type="Pfam" id="PF09412">
    <property type="entry name" value="XendoU"/>
    <property type="match status" value="1"/>
</dbReference>
<dbReference type="InterPro" id="IPR039787">
    <property type="entry name" value="ENDOU"/>
</dbReference>
<sequence length="310" mass="35397">MARGCISQDFAPLLLFLAVIFPHLDASQAVDQGLSDILNELWKLDKNRLKPGTDYTISLQGRAGYVRVGNNEARDHASAPLFSYVNEAKLKNIKTFSYLMNLLDNYEPSTGVAEKVTAEEIAENNLFLNAVLETDVMKRTHKYLVSKGHSQSDLNQFRQQLYNIWFHLYHRDRRGSEDSCGFEHVFVGETKSGTEVMGLHNWVQFYLLEKQRLVDYKGYKARDRDMPNKDDHILNIQFSWNGLVKPVGSAFIGVSPEFEVAAFTILFLASNEKATRAVVNMDKYQVELVVTRHGRYIGTAYPHLLSTRRP</sequence>
<keyword evidence="6 11" id="KW-0255">Endonuclease</keyword>
<dbReference type="InterPro" id="IPR018998">
    <property type="entry name" value="EndoU_C"/>
</dbReference>
<dbReference type="PANTHER" id="PTHR12439">
    <property type="entry name" value="PLACENTAL PROTEIN 11-RELATED"/>
    <property type="match status" value="1"/>
</dbReference>
<keyword evidence="11" id="KW-0732">Signal</keyword>
<reference evidence="13" key="1">
    <citation type="submission" date="2025-08" db="UniProtKB">
        <authorList>
            <consortium name="Ensembl"/>
        </authorList>
    </citation>
    <scope>IDENTIFICATION</scope>
</reference>
<evidence type="ECO:0000313" key="14">
    <source>
        <dbReference type="Proteomes" id="UP000261540"/>
    </source>
</evidence>
<dbReference type="AlphaFoldDB" id="A0A3B3QT58"/>
<dbReference type="SUPFAM" id="SSF142877">
    <property type="entry name" value="EndoU-like"/>
    <property type="match status" value="1"/>
</dbReference>
<dbReference type="GO" id="GO:0016829">
    <property type="term" value="F:lyase activity"/>
    <property type="evidence" value="ECO:0007669"/>
    <property type="project" value="UniProtKB-KW"/>
</dbReference>
<keyword evidence="7 11" id="KW-0378">Hydrolase</keyword>
<keyword evidence="14" id="KW-1185">Reference proteome</keyword>
<evidence type="ECO:0000259" key="12">
    <source>
        <dbReference type="PROSITE" id="PS51959"/>
    </source>
</evidence>
<comment type="subunit">
    <text evidence="3 11">Monomer.</text>
</comment>
<dbReference type="CDD" id="cd21159">
    <property type="entry name" value="XendoU"/>
    <property type="match status" value="1"/>
</dbReference>
<proteinExistence type="inferred from homology"/>
<protein>
    <recommendedName>
        <fullName evidence="11">Uridylate-specific endoribonuclease</fullName>
        <ecNumber evidence="11">4.6.1.-</ecNumber>
    </recommendedName>
</protein>
<dbReference type="GeneID" id="111838725"/>
<comment type="catalytic activity">
    <reaction evidence="11">
        <text>ribonucleotidyl-uridine-RNA = a 5'-end dephospho-uridine-RNA + a 3'-end 2',3'-cyclophospho-ribonucleotide-RNA</text>
        <dbReference type="Rhea" id="RHEA:67792"/>
        <dbReference type="Rhea" id="RHEA-COMP:10464"/>
        <dbReference type="Rhea" id="RHEA-COMP:17354"/>
        <dbReference type="Rhea" id="RHEA-COMP:17356"/>
        <dbReference type="ChEBI" id="CHEBI:83064"/>
        <dbReference type="ChEBI" id="CHEBI:173117"/>
        <dbReference type="ChEBI" id="CHEBI:173224"/>
    </reaction>
</comment>
<comment type="cofactor">
    <cofactor evidence="1 11">
        <name>Mn(2+)</name>
        <dbReference type="ChEBI" id="CHEBI:29035"/>
    </cofactor>
</comment>
<dbReference type="OrthoDB" id="430326at2759"/>
<feature type="signal peptide" evidence="11">
    <location>
        <begin position="1"/>
        <end position="29"/>
    </location>
</feature>
<keyword evidence="8 11" id="KW-0694">RNA-binding</keyword>
<dbReference type="Proteomes" id="UP000261540">
    <property type="component" value="Unplaced"/>
</dbReference>
<dbReference type="GeneTree" id="ENSGT00530000063825"/>
<evidence type="ECO:0000256" key="9">
    <source>
        <dbReference type="ARBA" id="ARBA00023211"/>
    </source>
</evidence>
<organism evidence="13 14">
    <name type="scientific">Paramormyrops kingsleyae</name>
    <dbReference type="NCBI Taxonomy" id="1676925"/>
    <lineage>
        <taxon>Eukaryota</taxon>
        <taxon>Metazoa</taxon>
        <taxon>Chordata</taxon>
        <taxon>Craniata</taxon>
        <taxon>Vertebrata</taxon>
        <taxon>Euteleostomi</taxon>
        <taxon>Actinopterygii</taxon>
        <taxon>Neopterygii</taxon>
        <taxon>Teleostei</taxon>
        <taxon>Osteoglossocephala</taxon>
        <taxon>Osteoglossomorpha</taxon>
        <taxon>Osteoglossiformes</taxon>
        <taxon>Mormyridae</taxon>
        <taxon>Paramormyrops</taxon>
    </lineage>
</organism>
<comment type="similarity">
    <text evidence="2 11">Belongs to the ENDOU family.</text>
</comment>
<dbReference type="Ensembl" id="ENSPKIT00000033924.1">
    <property type="protein sequence ID" value="ENSPKIP00000009812.1"/>
    <property type="gene ID" value="ENSPKIG00000024767.1"/>
</dbReference>
<dbReference type="GO" id="GO:0003723">
    <property type="term" value="F:RNA binding"/>
    <property type="evidence" value="ECO:0007669"/>
    <property type="project" value="UniProtKB-UniRule"/>
</dbReference>
<evidence type="ECO:0000256" key="11">
    <source>
        <dbReference type="RuleBase" id="RU367085"/>
    </source>
</evidence>
<dbReference type="RefSeq" id="XP_023657753.1">
    <property type="nucleotide sequence ID" value="XM_023801985.2"/>
</dbReference>